<dbReference type="eggNOG" id="COG1172">
    <property type="taxonomic scope" value="Bacteria"/>
</dbReference>
<accession>B0PC02</accession>
<proteinExistence type="predicted"/>
<evidence type="ECO:0000256" key="8">
    <source>
        <dbReference type="ARBA" id="ARBA00039381"/>
    </source>
</evidence>
<feature type="transmembrane region" description="Helical" evidence="9">
    <location>
        <begin position="306"/>
        <end position="326"/>
    </location>
</feature>
<protein>
    <recommendedName>
        <fullName evidence="8">Autoinducer 2 import system permease protein LsrD</fullName>
    </recommendedName>
</protein>
<evidence type="ECO:0000313" key="10">
    <source>
        <dbReference type="EMBL" id="EDS11127.1"/>
    </source>
</evidence>
<evidence type="ECO:0000256" key="2">
    <source>
        <dbReference type="ARBA" id="ARBA00022448"/>
    </source>
</evidence>
<dbReference type="RefSeq" id="WP_006873224.1">
    <property type="nucleotide sequence ID" value="NZ_DS544171.1"/>
</dbReference>
<feature type="transmembrane region" description="Helical" evidence="9">
    <location>
        <begin position="134"/>
        <end position="151"/>
    </location>
</feature>
<evidence type="ECO:0000313" key="11">
    <source>
        <dbReference type="Proteomes" id="UP000003803"/>
    </source>
</evidence>
<dbReference type="EMBL" id="ABGD02000018">
    <property type="protein sequence ID" value="EDS11127.1"/>
    <property type="molecule type" value="Genomic_DNA"/>
</dbReference>
<dbReference type="PANTHER" id="PTHR32196">
    <property type="entry name" value="ABC TRANSPORTER PERMEASE PROTEIN YPHD-RELATED-RELATED"/>
    <property type="match status" value="1"/>
</dbReference>
<evidence type="ECO:0000256" key="9">
    <source>
        <dbReference type="SAM" id="Phobius"/>
    </source>
</evidence>
<organism evidence="10 11">
    <name type="scientific">Anaerotruncus colihominis DSM 17241</name>
    <dbReference type="NCBI Taxonomy" id="445972"/>
    <lineage>
        <taxon>Bacteria</taxon>
        <taxon>Bacillati</taxon>
        <taxon>Bacillota</taxon>
        <taxon>Clostridia</taxon>
        <taxon>Eubacteriales</taxon>
        <taxon>Oscillospiraceae</taxon>
        <taxon>Anaerotruncus</taxon>
    </lineage>
</organism>
<keyword evidence="7 9" id="KW-0472">Membrane</keyword>
<reference evidence="10" key="1">
    <citation type="submission" date="2007-11" db="EMBL/GenBank/DDBJ databases">
        <authorList>
            <person name="Fulton L."/>
            <person name="Clifton S."/>
            <person name="Fulton B."/>
            <person name="Xu J."/>
            <person name="Minx P."/>
            <person name="Pepin K.H."/>
            <person name="Johnson M."/>
            <person name="Thiruvilangam P."/>
            <person name="Bhonagiri V."/>
            <person name="Nash W.E."/>
            <person name="Mardis E.R."/>
            <person name="Wilson R.K."/>
        </authorList>
    </citation>
    <scope>NUCLEOTIDE SEQUENCE [LARGE SCALE GENOMIC DNA]</scope>
    <source>
        <strain evidence="10">DSM 17241</strain>
    </source>
</reference>
<keyword evidence="11" id="KW-1185">Reference proteome</keyword>
<evidence type="ECO:0000256" key="1">
    <source>
        <dbReference type="ARBA" id="ARBA00004651"/>
    </source>
</evidence>
<evidence type="ECO:0000256" key="5">
    <source>
        <dbReference type="ARBA" id="ARBA00022692"/>
    </source>
</evidence>
<dbReference type="AlphaFoldDB" id="B0PC02"/>
<comment type="caution">
    <text evidence="10">The sequence shown here is derived from an EMBL/GenBank/DDBJ whole genome shotgun (WGS) entry which is preliminary data.</text>
</comment>
<keyword evidence="3" id="KW-1003">Cell membrane</keyword>
<dbReference type="Pfam" id="PF02653">
    <property type="entry name" value="BPD_transp_2"/>
    <property type="match status" value="1"/>
</dbReference>
<gene>
    <name evidence="10" type="ORF">ANACOL_02311</name>
</gene>
<dbReference type="GeneID" id="72463667"/>
<reference evidence="10" key="2">
    <citation type="submission" date="2013-09" db="EMBL/GenBank/DDBJ databases">
        <title>Draft genome sequence of Anaerotruncus colihominis(DSM 17241).</title>
        <authorList>
            <person name="Sudarsanam P."/>
            <person name="Ley R."/>
            <person name="Guruge J."/>
            <person name="Turnbaugh P.J."/>
            <person name="Mahowald M."/>
            <person name="Liep D."/>
            <person name="Gordon J."/>
        </authorList>
    </citation>
    <scope>NUCLEOTIDE SEQUENCE</scope>
    <source>
        <strain evidence="10">DSM 17241</strain>
    </source>
</reference>
<keyword evidence="2" id="KW-0813">Transport</keyword>
<feature type="transmembrane region" description="Helical" evidence="9">
    <location>
        <begin position="223"/>
        <end position="241"/>
    </location>
</feature>
<evidence type="ECO:0000256" key="6">
    <source>
        <dbReference type="ARBA" id="ARBA00022989"/>
    </source>
</evidence>
<dbReference type="InterPro" id="IPR001851">
    <property type="entry name" value="ABC_transp_permease"/>
</dbReference>
<feature type="transmembrane region" description="Helical" evidence="9">
    <location>
        <begin position="171"/>
        <end position="192"/>
    </location>
</feature>
<feature type="transmembrane region" description="Helical" evidence="9">
    <location>
        <begin position="101"/>
        <end position="127"/>
    </location>
</feature>
<dbReference type="HOGENOM" id="CLU_028880_0_0_9"/>
<dbReference type="PANTHER" id="PTHR32196:SF71">
    <property type="entry name" value="AUTOINDUCER 2 IMPORT SYSTEM PERMEASE PROTEIN LSRD"/>
    <property type="match status" value="1"/>
</dbReference>
<dbReference type="Proteomes" id="UP000003803">
    <property type="component" value="Unassembled WGS sequence"/>
</dbReference>
<keyword evidence="6 9" id="KW-1133">Transmembrane helix</keyword>
<dbReference type="GO" id="GO:0005886">
    <property type="term" value="C:plasma membrane"/>
    <property type="evidence" value="ECO:0007669"/>
    <property type="project" value="UniProtKB-SubCell"/>
</dbReference>
<evidence type="ECO:0000256" key="3">
    <source>
        <dbReference type="ARBA" id="ARBA00022475"/>
    </source>
</evidence>
<dbReference type="GO" id="GO:0022857">
    <property type="term" value="F:transmembrane transporter activity"/>
    <property type="evidence" value="ECO:0007669"/>
    <property type="project" value="InterPro"/>
</dbReference>
<feature type="transmembrane region" description="Helical" evidence="9">
    <location>
        <begin position="62"/>
        <end position="95"/>
    </location>
</feature>
<evidence type="ECO:0000256" key="4">
    <source>
        <dbReference type="ARBA" id="ARBA00022519"/>
    </source>
</evidence>
<comment type="subcellular location">
    <subcellularLocation>
        <location evidence="1">Cell membrane</location>
        <topology evidence="1">Multi-pass membrane protein</topology>
    </subcellularLocation>
</comment>
<evidence type="ECO:0000256" key="7">
    <source>
        <dbReference type="ARBA" id="ARBA00023136"/>
    </source>
</evidence>
<sequence length="345" mass="37383">MRQRERKQENTLRQKTGWLFAQWETLLVLIFLLVNIININLSPYYLNYTNLMNSMINFMDKGLMVFGIMMVLILGEIDISIASIITLSACTAGWAGELGVPLAGCVLVALLVGALCGAFNGVLLAAFPELNSTIVTLGTQILYRGLAYMLLEDESLKTYAKQLSDLAWERIFGLPVILVAFIILSVIFMFVIHRMAFGRRLYALGSNYTASYFSGIRTSRIKIMVFTISGLCASFAGLFLAAKLASVRASIAQGYEMEVIAMAILGGASPSGGKGRVGGVIVGVFTIGLIRYGTGLVNVSAETLKVIIGILLIVVCAAPNMKQVLADAKESRRGKRQLVIKKGGT</sequence>
<feature type="transmembrane region" description="Helical" evidence="9">
    <location>
        <begin position="277"/>
        <end position="294"/>
    </location>
</feature>
<feature type="transmembrane region" description="Helical" evidence="9">
    <location>
        <begin position="20"/>
        <end position="41"/>
    </location>
</feature>
<dbReference type="CDD" id="cd06579">
    <property type="entry name" value="TM_PBP1_transp_AraH_like"/>
    <property type="match status" value="1"/>
</dbReference>
<name>B0PC02_9FIRM</name>
<keyword evidence="5 9" id="KW-0812">Transmembrane</keyword>
<keyword evidence="4" id="KW-0997">Cell inner membrane</keyword>